<evidence type="ECO:0000313" key="10">
    <source>
        <dbReference type="EMBL" id="XBW08905.1"/>
    </source>
</evidence>
<evidence type="ECO:0000256" key="2">
    <source>
        <dbReference type="ARBA" id="ARBA00006577"/>
    </source>
</evidence>
<dbReference type="PROSITE" id="PS51257">
    <property type="entry name" value="PROKAR_LIPOPROTEIN"/>
    <property type="match status" value="1"/>
</dbReference>
<dbReference type="EC" id="5.2.1.8" evidence="3 6"/>
<name>A0AAU7VA20_9ACTO</name>
<feature type="signal peptide" evidence="8">
    <location>
        <begin position="1"/>
        <end position="25"/>
    </location>
</feature>
<dbReference type="EMBL" id="CP138335">
    <property type="protein sequence ID" value="XBW08905.1"/>
    <property type="molecule type" value="Genomic_DNA"/>
</dbReference>
<dbReference type="InterPro" id="IPR001179">
    <property type="entry name" value="PPIase_FKBP_dom"/>
</dbReference>
<comment type="catalytic activity">
    <reaction evidence="1 6">
        <text>[protein]-peptidylproline (omega=180) = [protein]-peptidylproline (omega=0)</text>
        <dbReference type="Rhea" id="RHEA:16237"/>
        <dbReference type="Rhea" id="RHEA-COMP:10747"/>
        <dbReference type="Rhea" id="RHEA-COMP:10748"/>
        <dbReference type="ChEBI" id="CHEBI:83833"/>
        <dbReference type="ChEBI" id="CHEBI:83834"/>
        <dbReference type="EC" id="5.2.1.8"/>
    </reaction>
</comment>
<accession>A0AAU7VA20</accession>
<dbReference type="PANTHER" id="PTHR43811:SF19">
    <property type="entry name" value="39 KDA FK506-BINDING NUCLEAR PROTEIN"/>
    <property type="match status" value="1"/>
</dbReference>
<feature type="compositionally biased region" description="Low complexity" evidence="7">
    <location>
        <begin position="41"/>
        <end position="55"/>
    </location>
</feature>
<dbReference type="PROSITE" id="PS50059">
    <property type="entry name" value="FKBP_PPIASE"/>
    <property type="match status" value="1"/>
</dbReference>
<protein>
    <recommendedName>
        <fullName evidence="3 6">peptidylprolyl isomerase</fullName>
        <ecNumber evidence="3 6">5.2.1.8</ecNumber>
    </recommendedName>
</protein>
<sequence length="329" mass="34357">MSRSRLAGAIATLGLLATLGLSGCAGQGGDSASESADQPTQSAQSDGGAQSGAAAEEGPEVDRDPSGSLPTITLPTEDSGPLMKPVSSSEPKVITAKTLTEGDGDKVGPDDFITVNYAGFLWDGKQFDSSYKSDGKSTPISFSLNQVIKGWKWGLNQTRVGDQVMLVIPPEYGYGKQANGQIPANSTLVFYVEILDTVPVNTDALKDAENTNAQLPVGISVQGDLGTEPEVIFADKSPMPEKAETIVLAQGTGPVITDADSVEYYAIVGYWGSSERAHTWEDGIQTVNPGSILVGERVGSRILIITPSADQANPASFTLVDVLAAHPSR</sequence>
<keyword evidence="4 6" id="KW-0697">Rotamase</keyword>
<proteinExistence type="inferred from homology"/>
<evidence type="ECO:0000256" key="7">
    <source>
        <dbReference type="SAM" id="MobiDB-lite"/>
    </source>
</evidence>
<reference evidence="10" key="1">
    <citation type="submission" date="2023-11" db="EMBL/GenBank/DDBJ databases">
        <title>Scrofimicrobium hongkongense sp. nov., isolated from a patient with peritonitis.</title>
        <authorList>
            <person name="Lao H.Y."/>
            <person name="Wong A.Y.P."/>
            <person name="Ng T.L."/>
            <person name="Wong R.Y.L."/>
            <person name="Yau M.C.Y."/>
            <person name="Lam J.Y.W."/>
            <person name="Siu G.K.H."/>
        </authorList>
    </citation>
    <scope>NUCLEOTIDE SEQUENCE</scope>
    <source>
        <strain evidence="10">R131</strain>
    </source>
</reference>
<feature type="compositionally biased region" description="Polar residues" evidence="7">
    <location>
        <begin position="30"/>
        <end position="40"/>
    </location>
</feature>
<keyword evidence="5 6" id="KW-0413">Isomerase</keyword>
<evidence type="ECO:0000256" key="3">
    <source>
        <dbReference type="ARBA" id="ARBA00013194"/>
    </source>
</evidence>
<comment type="similarity">
    <text evidence="2">Belongs to the FKBP-type PPIase family.</text>
</comment>
<dbReference type="Pfam" id="PF00254">
    <property type="entry name" value="FKBP_C"/>
    <property type="match status" value="1"/>
</dbReference>
<dbReference type="KEGG" id="sapp:SAC06_04955"/>
<evidence type="ECO:0000256" key="4">
    <source>
        <dbReference type="ARBA" id="ARBA00023110"/>
    </source>
</evidence>
<dbReference type="GO" id="GO:0003755">
    <property type="term" value="F:peptidyl-prolyl cis-trans isomerase activity"/>
    <property type="evidence" value="ECO:0007669"/>
    <property type="project" value="UniProtKB-KW"/>
</dbReference>
<dbReference type="RefSeq" id="WP_350259105.1">
    <property type="nucleotide sequence ID" value="NZ_CP138335.1"/>
</dbReference>
<organism evidence="10">
    <name type="scientific">Scrofimicrobium appendicitidis</name>
    <dbReference type="NCBI Taxonomy" id="3079930"/>
    <lineage>
        <taxon>Bacteria</taxon>
        <taxon>Bacillati</taxon>
        <taxon>Actinomycetota</taxon>
        <taxon>Actinomycetes</taxon>
        <taxon>Actinomycetales</taxon>
        <taxon>Actinomycetaceae</taxon>
        <taxon>Scrofimicrobium</taxon>
    </lineage>
</organism>
<evidence type="ECO:0000256" key="8">
    <source>
        <dbReference type="SAM" id="SignalP"/>
    </source>
</evidence>
<feature type="region of interest" description="Disordered" evidence="7">
    <location>
        <begin position="24"/>
        <end position="101"/>
    </location>
</feature>
<dbReference type="SUPFAM" id="SSF54534">
    <property type="entry name" value="FKBP-like"/>
    <property type="match status" value="1"/>
</dbReference>
<feature type="chain" id="PRO_5043504466" description="peptidylprolyl isomerase" evidence="8">
    <location>
        <begin position="26"/>
        <end position="329"/>
    </location>
</feature>
<evidence type="ECO:0000256" key="5">
    <source>
        <dbReference type="ARBA" id="ARBA00023235"/>
    </source>
</evidence>
<evidence type="ECO:0000259" key="9">
    <source>
        <dbReference type="PROSITE" id="PS50059"/>
    </source>
</evidence>
<evidence type="ECO:0000256" key="6">
    <source>
        <dbReference type="PROSITE-ProRule" id="PRU00277"/>
    </source>
</evidence>
<evidence type="ECO:0000256" key="1">
    <source>
        <dbReference type="ARBA" id="ARBA00000971"/>
    </source>
</evidence>
<feature type="domain" description="PPIase FKBP-type" evidence="9">
    <location>
        <begin position="110"/>
        <end position="198"/>
    </location>
</feature>
<dbReference type="InterPro" id="IPR046357">
    <property type="entry name" value="PPIase_dom_sf"/>
</dbReference>
<keyword evidence="8" id="KW-0732">Signal</keyword>
<gene>
    <name evidence="10" type="ORF">SAC06_04955</name>
</gene>
<dbReference type="AlphaFoldDB" id="A0AAU7VA20"/>
<dbReference type="PANTHER" id="PTHR43811">
    <property type="entry name" value="FKBP-TYPE PEPTIDYL-PROLYL CIS-TRANS ISOMERASE FKPA"/>
    <property type="match status" value="1"/>
</dbReference>
<dbReference type="Gene3D" id="3.10.50.40">
    <property type="match status" value="1"/>
</dbReference>